<proteinExistence type="predicted"/>
<accession>A0A7J9HKT9</accession>
<dbReference type="AlphaFoldDB" id="A0A7J9HKT9"/>
<organism evidence="1 2">
    <name type="scientific">Gossypium harknessii</name>
    <dbReference type="NCBI Taxonomy" id="34285"/>
    <lineage>
        <taxon>Eukaryota</taxon>
        <taxon>Viridiplantae</taxon>
        <taxon>Streptophyta</taxon>
        <taxon>Embryophyta</taxon>
        <taxon>Tracheophyta</taxon>
        <taxon>Spermatophyta</taxon>
        <taxon>Magnoliopsida</taxon>
        <taxon>eudicotyledons</taxon>
        <taxon>Gunneridae</taxon>
        <taxon>Pentapetalae</taxon>
        <taxon>rosids</taxon>
        <taxon>malvids</taxon>
        <taxon>Malvales</taxon>
        <taxon>Malvaceae</taxon>
        <taxon>Malvoideae</taxon>
        <taxon>Gossypium</taxon>
    </lineage>
</organism>
<name>A0A7J9HKT9_9ROSI</name>
<dbReference type="Proteomes" id="UP000593560">
    <property type="component" value="Unassembled WGS sequence"/>
</dbReference>
<gene>
    <name evidence="1" type="ORF">Gohar_002444</name>
</gene>
<evidence type="ECO:0000313" key="1">
    <source>
        <dbReference type="EMBL" id="MBA0810450.1"/>
    </source>
</evidence>
<comment type="caution">
    <text evidence="1">The sequence shown here is derived from an EMBL/GenBank/DDBJ whole genome shotgun (WGS) entry which is preliminary data.</text>
</comment>
<evidence type="ECO:0000313" key="2">
    <source>
        <dbReference type="Proteomes" id="UP000593560"/>
    </source>
</evidence>
<feature type="non-terminal residue" evidence="1">
    <location>
        <position position="21"/>
    </location>
</feature>
<keyword evidence="2" id="KW-1185">Reference proteome</keyword>
<dbReference type="EMBL" id="JABFAD010000010">
    <property type="protein sequence ID" value="MBA0810450.1"/>
    <property type="molecule type" value="Genomic_DNA"/>
</dbReference>
<reference evidence="1 2" key="1">
    <citation type="journal article" date="2019" name="Genome Biol. Evol.">
        <title>Insights into the evolution of the New World diploid cottons (Gossypium, subgenus Houzingenia) based on genome sequencing.</title>
        <authorList>
            <person name="Grover C.E."/>
            <person name="Arick M.A. 2nd"/>
            <person name="Thrash A."/>
            <person name="Conover J.L."/>
            <person name="Sanders W.S."/>
            <person name="Peterson D.G."/>
            <person name="Frelichowski J.E."/>
            <person name="Scheffler J.A."/>
            <person name="Scheffler B.E."/>
            <person name="Wendel J.F."/>
        </authorList>
    </citation>
    <scope>NUCLEOTIDE SEQUENCE [LARGE SCALE GENOMIC DNA]</scope>
    <source>
        <strain evidence="1">0</strain>
        <tissue evidence="1">Leaf</tissue>
    </source>
</reference>
<sequence>MASHICSQKSRGIGKFVLKGN</sequence>
<protein>
    <submittedName>
        <fullName evidence="1">Uncharacterized protein</fullName>
    </submittedName>
</protein>